<name>A0ABQ7W7C5_SOLTU</name>
<reference evidence="1 2" key="1">
    <citation type="journal article" date="2021" name="bioRxiv">
        <title>Chromosome-scale and haplotype-resolved genome assembly of a tetraploid potato cultivar.</title>
        <authorList>
            <person name="Sun H."/>
            <person name="Jiao W.-B."/>
            <person name="Krause K."/>
            <person name="Campoy J.A."/>
            <person name="Goel M."/>
            <person name="Folz-Donahue K."/>
            <person name="Kukat C."/>
            <person name="Huettel B."/>
            <person name="Schneeberger K."/>
        </authorList>
    </citation>
    <scope>NUCLEOTIDE SEQUENCE [LARGE SCALE GENOMIC DNA]</scope>
    <source>
        <strain evidence="1">SolTubOtavaFocal</strain>
        <tissue evidence="1">Leaves</tissue>
    </source>
</reference>
<dbReference type="EMBL" id="JAIVGD010000003">
    <property type="protein sequence ID" value="KAH0776495.1"/>
    <property type="molecule type" value="Genomic_DNA"/>
</dbReference>
<keyword evidence="2" id="KW-1185">Reference proteome</keyword>
<dbReference type="CDD" id="cd09272">
    <property type="entry name" value="RNase_HI_RT_Ty1"/>
    <property type="match status" value="1"/>
</dbReference>
<proteinExistence type="predicted"/>
<accession>A0ABQ7W7C5</accession>
<dbReference type="Proteomes" id="UP000826656">
    <property type="component" value="Unassembled WGS sequence"/>
</dbReference>
<comment type="caution">
    <text evidence="1">The sequence shown here is derived from an EMBL/GenBank/DDBJ whole genome shotgun (WGS) entry which is preliminary data.</text>
</comment>
<dbReference type="PANTHER" id="PTHR11439:SF464">
    <property type="entry name" value="REVERSE TRANSCRIPTASE TY1_COPIA-TYPE DOMAIN-CONTAINING PROTEIN"/>
    <property type="match status" value="1"/>
</dbReference>
<evidence type="ECO:0000313" key="2">
    <source>
        <dbReference type="Proteomes" id="UP000826656"/>
    </source>
</evidence>
<sequence>MVSIFPHSSPPIFLLMLMRIGRAILMIIAQYQVTLSFSAQHQFLGALISNQLSIAPPLAKYREVASALSETKWITHLLKDLHMPLTAVPTILCDNLGVTYIPENPVHHTKMKHLEVDLHFVRNQVHNCLVQVSHVHSADQIADPLAKSLSKTAFQCMLPKLRVVSSHIT</sequence>
<gene>
    <name evidence="1" type="ORF">KY290_007906</name>
</gene>
<evidence type="ECO:0000313" key="1">
    <source>
        <dbReference type="EMBL" id="KAH0776495.1"/>
    </source>
</evidence>
<protein>
    <submittedName>
        <fullName evidence="1">Uncharacterized protein</fullName>
    </submittedName>
</protein>
<organism evidence="1 2">
    <name type="scientific">Solanum tuberosum</name>
    <name type="common">Potato</name>
    <dbReference type="NCBI Taxonomy" id="4113"/>
    <lineage>
        <taxon>Eukaryota</taxon>
        <taxon>Viridiplantae</taxon>
        <taxon>Streptophyta</taxon>
        <taxon>Embryophyta</taxon>
        <taxon>Tracheophyta</taxon>
        <taxon>Spermatophyta</taxon>
        <taxon>Magnoliopsida</taxon>
        <taxon>eudicotyledons</taxon>
        <taxon>Gunneridae</taxon>
        <taxon>Pentapetalae</taxon>
        <taxon>asterids</taxon>
        <taxon>lamiids</taxon>
        <taxon>Solanales</taxon>
        <taxon>Solanaceae</taxon>
        <taxon>Solanoideae</taxon>
        <taxon>Solaneae</taxon>
        <taxon>Solanum</taxon>
    </lineage>
</organism>
<dbReference type="PANTHER" id="PTHR11439">
    <property type="entry name" value="GAG-POL-RELATED RETROTRANSPOSON"/>
    <property type="match status" value="1"/>
</dbReference>